<dbReference type="InterPro" id="IPR013520">
    <property type="entry name" value="Ribonucl_H"/>
</dbReference>
<evidence type="ECO:0000256" key="10">
    <source>
        <dbReference type="SAM" id="MobiDB-lite"/>
    </source>
</evidence>
<comment type="function">
    <text evidence="9">Exoribonuclease involved in ribosome biosynthesis. Involved in the processing of ITS1, the internal transcribed spacer localized between the 18S and 5.8S rRNAs.</text>
</comment>
<comment type="similarity">
    <text evidence="2">Belongs to the REXO4 family.</text>
</comment>
<feature type="compositionally biased region" description="Polar residues" evidence="10">
    <location>
        <begin position="28"/>
        <end position="40"/>
    </location>
</feature>
<dbReference type="GO" id="GO:0003676">
    <property type="term" value="F:nucleic acid binding"/>
    <property type="evidence" value="ECO:0007669"/>
    <property type="project" value="InterPro"/>
</dbReference>
<dbReference type="FunFam" id="3.30.420.10:FF:000007">
    <property type="entry name" value="Interferon-stimulated exonuclease gene 20"/>
    <property type="match status" value="1"/>
</dbReference>
<dbReference type="AlphaFoldDB" id="A0A448ZLU7"/>
<keyword evidence="7" id="KW-0269">Exonuclease</keyword>
<evidence type="ECO:0000259" key="11">
    <source>
        <dbReference type="SMART" id="SM00479"/>
    </source>
</evidence>
<evidence type="ECO:0000256" key="6">
    <source>
        <dbReference type="ARBA" id="ARBA00022801"/>
    </source>
</evidence>
<dbReference type="EMBL" id="CAACVS010000504">
    <property type="protein sequence ID" value="VEU42985.1"/>
    <property type="molecule type" value="Genomic_DNA"/>
</dbReference>
<evidence type="ECO:0000256" key="7">
    <source>
        <dbReference type="ARBA" id="ARBA00022839"/>
    </source>
</evidence>
<dbReference type="InterPro" id="IPR012337">
    <property type="entry name" value="RNaseH-like_sf"/>
</dbReference>
<dbReference type="GO" id="GO:0008408">
    <property type="term" value="F:3'-5' exonuclease activity"/>
    <property type="evidence" value="ECO:0007669"/>
    <property type="project" value="InterPro"/>
</dbReference>
<keyword evidence="13" id="KW-1185">Reference proteome</keyword>
<protein>
    <recommendedName>
        <fullName evidence="3">RNA exonuclease 4</fullName>
    </recommendedName>
</protein>
<dbReference type="PANTHER" id="PTHR12801:SF45">
    <property type="entry name" value="RNA EXONUCLEASE 4"/>
    <property type="match status" value="1"/>
</dbReference>
<dbReference type="CDD" id="cd06144">
    <property type="entry name" value="REX4_like"/>
    <property type="match status" value="1"/>
</dbReference>
<dbReference type="PANTHER" id="PTHR12801">
    <property type="entry name" value="RNA EXONUCLEASE REXO1 / RECO3 FAMILY MEMBER-RELATED"/>
    <property type="match status" value="1"/>
</dbReference>
<dbReference type="OrthoDB" id="16516at2759"/>
<dbReference type="Pfam" id="PF00929">
    <property type="entry name" value="RNase_T"/>
    <property type="match status" value="1"/>
</dbReference>
<dbReference type="InterPro" id="IPR047021">
    <property type="entry name" value="REXO1/3/4-like"/>
</dbReference>
<dbReference type="SUPFAM" id="SSF53098">
    <property type="entry name" value="Ribonuclease H-like"/>
    <property type="match status" value="1"/>
</dbReference>
<evidence type="ECO:0000313" key="12">
    <source>
        <dbReference type="EMBL" id="VEU42985.1"/>
    </source>
</evidence>
<sequence>MGKVFFSKKQKAQMRERRKKKKLHSQEKNQSSNNDCTSPNDRVDQISLIVNNEGSHVENVAKSTNKKRQRVDDDGDVVTEIATSVDSDGKKKRPIELTTRKIARTLYVLLPSDMSAKAAKKFRKDARREIRQSKQINYNEDDYDDIDFVTQEDMPSIVQPSKKKKKQNQFPSIKDLLKQKHQLEEIQKEESKLQEKLNAIPEVVREKYVALDCEMVGIGTDGKKSALARVSIVDWNLEVILDTYVQVPVRVTDFRTHVSGVEAKHIKSQNNAMPVKECRDKVAKILKGKILVGHALTNDFKALMTSHPKDMIRDTAKYRPFQRYGNAKWRARKLRDLVKENLKGKENFQEGEHDSVQDAKATMELFQVVFSQWEKELESKKR</sequence>
<feature type="domain" description="Exonuclease" evidence="11">
    <location>
        <begin position="207"/>
        <end position="375"/>
    </location>
</feature>
<evidence type="ECO:0000256" key="2">
    <source>
        <dbReference type="ARBA" id="ARBA00010489"/>
    </source>
</evidence>
<gene>
    <name evidence="12" type="ORF">PSNMU_V1.4_AUG-EV-PASAV3_0099820</name>
</gene>
<accession>A0A448ZLU7</accession>
<comment type="subcellular location">
    <subcellularLocation>
        <location evidence="1">Nucleus</location>
    </subcellularLocation>
</comment>
<evidence type="ECO:0000256" key="5">
    <source>
        <dbReference type="ARBA" id="ARBA00022722"/>
    </source>
</evidence>
<dbReference type="SMART" id="SM00479">
    <property type="entry name" value="EXOIII"/>
    <property type="match status" value="1"/>
</dbReference>
<dbReference type="InterPro" id="IPR037431">
    <property type="entry name" value="REX4_DEDDh_dom"/>
</dbReference>
<dbReference type="GO" id="GO:0005634">
    <property type="term" value="C:nucleus"/>
    <property type="evidence" value="ECO:0007669"/>
    <property type="project" value="UniProtKB-SubCell"/>
</dbReference>
<dbReference type="InterPro" id="IPR036397">
    <property type="entry name" value="RNaseH_sf"/>
</dbReference>
<feature type="region of interest" description="Disordered" evidence="10">
    <location>
        <begin position="1"/>
        <end position="45"/>
    </location>
</feature>
<proteinExistence type="inferred from homology"/>
<evidence type="ECO:0000256" key="8">
    <source>
        <dbReference type="ARBA" id="ARBA00023242"/>
    </source>
</evidence>
<feature type="compositionally biased region" description="Basic residues" evidence="10">
    <location>
        <begin position="1"/>
        <end position="23"/>
    </location>
</feature>
<dbReference type="Proteomes" id="UP000291116">
    <property type="component" value="Unassembled WGS sequence"/>
</dbReference>
<keyword evidence="6" id="KW-0378">Hydrolase</keyword>
<dbReference type="Gene3D" id="3.30.420.10">
    <property type="entry name" value="Ribonuclease H-like superfamily/Ribonuclease H"/>
    <property type="match status" value="1"/>
</dbReference>
<evidence type="ECO:0000313" key="13">
    <source>
        <dbReference type="Proteomes" id="UP000291116"/>
    </source>
</evidence>
<evidence type="ECO:0000256" key="3">
    <source>
        <dbReference type="ARBA" id="ARBA00016937"/>
    </source>
</evidence>
<evidence type="ECO:0000256" key="1">
    <source>
        <dbReference type="ARBA" id="ARBA00004123"/>
    </source>
</evidence>
<evidence type="ECO:0000256" key="9">
    <source>
        <dbReference type="ARBA" id="ARBA00025599"/>
    </source>
</evidence>
<name>A0A448ZLU7_9STRA</name>
<reference evidence="12 13" key="1">
    <citation type="submission" date="2019-01" db="EMBL/GenBank/DDBJ databases">
        <authorList>
            <person name="Ferrante I. M."/>
        </authorList>
    </citation>
    <scope>NUCLEOTIDE SEQUENCE [LARGE SCALE GENOMIC DNA]</scope>
    <source>
        <strain evidence="12 13">B856</strain>
    </source>
</reference>
<keyword evidence="4" id="KW-0698">rRNA processing</keyword>
<dbReference type="GO" id="GO:0006364">
    <property type="term" value="P:rRNA processing"/>
    <property type="evidence" value="ECO:0007669"/>
    <property type="project" value="UniProtKB-KW"/>
</dbReference>
<evidence type="ECO:0000256" key="4">
    <source>
        <dbReference type="ARBA" id="ARBA00022552"/>
    </source>
</evidence>
<keyword evidence="5" id="KW-0540">Nuclease</keyword>
<keyword evidence="8" id="KW-0539">Nucleus</keyword>
<organism evidence="12 13">
    <name type="scientific">Pseudo-nitzschia multistriata</name>
    <dbReference type="NCBI Taxonomy" id="183589"/>
    <lineage>
        <taxon>Eukaryota</taxon>
        <taxon>Sar</taxon>
        <taxon>Stramenopiles</taxon>
        <taxon>Ochrophyta</taxon>
        <taxon>Bacillariophyta</taxon>
        <taxon>Bacillariophyceae</taxon>
        <taxon>Bacillariophycidae</taxon>
        <taxon>Bacillariales</taxon>
        <taxon>Bacillariaceae</taxon>
        <taxon>Pseudo-nitzschia</taxon>
    </lineage>
</organism>